<dbReference type="SMART" id="SM00448">
    <property type="entry name" value="REC"/>
    <property type="match status" value="1"/>
</dbReference>
<dbReference type="GO" id="GO:0003677">
    <property type="term" value="F:DNA binding"/>
    <property type="evidence" value="ECO:0007669"/>
    <property type="project" value="UniProtKB-KW"/>
</dbReference>
<dbReference type="InterPro" id="IPR016032">
    <property type="entry name" value="Sig_transdc_resp-reg_C-effctor"/>
</dbReference>
<dbReference type="Pfam" id="PF00196">
    <property type="entry name" value="GerE"/>
    <property type="match status" value="1"/>
</dbReference>
<proteinExistence type="predicted"/>
<dbReference type="Pfam" id="PF00072">
    <property type="entry name" value="Response_reg"/>
    <property type="match status" value="1"/>
</dbReference>
<dbReference type="InterPro" id="IPR039420">
    <property type="entry name" value="WalR-like"/>
</dbReference>
<feature type="modified residue" description="4-aspartylphosphate" evidence="2">
    <location>
        <position position="65"/>
    </location>
</feature>
<dbReference type="AlphaFoldDB" id="A0A2T0WWE0"/>
<dbReference type="InterPro" id="IPR036388">
    <property type="entry name" value="WH-like_DNA-bd_sf"/>
</dbReference>
<dbReference type="GO" id="GO:0006355">
    <property type="term" value="P:regulation of DNA-templated transcription"/>
    <property type="evidence" value="ECO:0007669"/>
    <property type="project" value="InterPro"/>
</dbReference>
<organism evidence="5 6">
    <name type="scientific">Donghicola tyrosinivorans</name>
    <dbReference type="NCBI Taxonomy" id="1652492"/>
    <lineage>
        <taxon>Bacteria</taxon>
        <taxon>Pseudomonadati</taxon>
        <taxon>Pseudomonadota</taxon>
        <taxon>Alphaproteobacteria</taxon>
        <taxon>Rhodobacterales</taxon>
        <taxon>Roseobacteraceae</taxon>
        <taxon>Donghicola</taxon>
    </lineage>
</organism>
<keyword evidence="1" id="KW-0238">DNA-binding</keyword>
<evidence type="ECO:0000313" key="6">
    <source>
        <dbReference type="Proteomes" id="UP000238392"/>
    </source>
</evidence>
<dbReference type="Gene3D" id="1.10.10.10">
    <property type="entry name" value="Winged helix-like DNA-binding domain superfamily/Winged helix DNA-binding domain"/>
    <property type="match status" value="1"/>
</dbReference>
<dbReference type="PANTHER" id="PTHR43214">
    <property type="entry name" value="TWO-COMPONENT RESPONSE REGULATOR"/>
    <property type="match status" value="1"/>
</dbReference>
<dbReference type="InterPro" id="IPR001789">
    <property type="entry name" value="Sig_transdc_resp-reg_receiver"/>
</dbReference>
<accession>A0A2T0WWE0</accession>
<keyword evidence="6" id="KW-1185">Reference proteome</keyword>
<dbReference type="OrthoDB" id="5292887at2"/>
<evidence type="ECO:0000259" key="4">
    <source>
        <dbReference type="PROSITE" id="PS50110"/>
    </source>
</evidence>
<feature type="domain" description="Response regulatory" evidence="4">
    <location>
        <begin position="16"/>
        <end position="132"/>
    </location>
</feature>
<feature type="domain" description="HTH luxR-type" evidence="3">
    <location>
        <begin position="240"/>
        <end position="305"/>
    </location>
</feature>
<dbReference type="EMBL" id="PVTQ01000004">
    <property type="protein sequence ID" value="PRY91016.1"/>
    <property type="molecule type" value="Genomic_DNA"/>
</dbReference>
<dbReference type="InterPro" id="IPR011006">
    <property type="entry name" value="CheY-like_superfamily"/>
</dbReference>
<dbReference type="PROSITE" id="PS50110">
    <property type="entry name" value="RESPONSE_REGULATORY"/>
    <property type="match status" value="1"/>
</dbReference>
<dbReference type="SMART" id="SM00421">
    <property type="entry name" value="HTH_LUXR"/>
    <property type="match status" value="1"/>
</dbReference>
<dbReference type="Proteomes" id="UP000238392">
    <property type="component" value="Unassembled WGS sequence"/>
</dbReference>
<dbReference type="PROSITE" id="PS50043">
    <property type="entry name" value="HTH_LUXR_2"/>
    <property type="match status" value="1"/>
</dbReference>
<evidence type="ECO:0000313" key="5">
    <source>
        <dbReference type="EMBL" id="PRY91016.1"/>
    </source>
</evidence>
<dbReference type="GO" id="GO:0000160">
    <property type="term" value="P:phosphorelay signal transduction system"/>
    <property type="evidence" value="ECO:0007669"/>
    <property type="project" value="InterPro"/>
</dbReference>
<evidence type="ECO:0000256" key="1">
    <source>
        <dbReference type="ARBA" id="ARBA00023125"/>
    </source>
</evidence>
<reference evidence="5 6" key="1">
    <citation type="submission" date="2018-03" db="EMBL/GenBank/DDBJ databases">
        <title>Genomic Encyclopedia of Archaeal and Bacterial Type Strains, Phase II (KMG-II): from individual species to whole genera.</title>
        <authorList>
            <person name="Goeker M."/>
        </authorList>
    </citation>
    <scope>NUCLEOTIDE SEQUENCE [LARGE SCALE GENOMIC DNA]</scope>
    <source>
        <strain evidence="5 6">DSM 100212</strain>
    </source>
</reference>
<dbReference type="Gene3D" id="3.40.50.2300">
    <property type="match status" value="1"/>
</dbReference>
<keyword evidence="2" id="KW-0597">Phosphoprotein</keyword>
<protein>
    <submittedName>
        <fullName evidence="5">Regulatory LuxR family protein</fullName>
    </submittedName>
</protein>
<dbReference type="PRINTS" id="PR00038">
    <property type="entry name" value="HTHLUXR"/>
</dbReference>
<dbReference type="CDD" id="cd06170">
    <property type="entry name" value="LuxR_C_like"/>
    <property type="match status" value="1"/>
</dbReference>
<dbReference type="RefSeq" id="WP_106263551.1">
    <property type="nucleotide sequence ID" value="NZ_PVTQ01000004.1"/>
</dbReference>
<dbReference type="CDD" id="cd19920">
    <property type="entry name" value="REC_PA4781-like"/>
    <property type="match status" value="1"/>
</dbReference>
<evidence type="ECO:0000259" key="3">
    <source>
        <dbReference type="PROSITE" id="PS50043"/>
    </source>
</evidence>
<dbReference type="SUPFAM" id="SSF46894">
    <property type="entry name" value="C-terminal effector domain of the bipartite response regulators"/>
    <property type="match status" value="1"/>
</dbReference>
<dbReference type="InterPro" id="IPR000792">
    <property type="entry name" value="Tscrpt_reg_LuxR_C"/>
</dbReference>
<name>A0A2T0WWE0_9RHOB</name>
<dbReference type="PANTHER" id="PTHR43214:SF42">
    <property type="entry name" value="TRANSCRIPTIONAL REGULATORY PROTEIN DESR"/>
    <property type="match status" value="1"/>
</dbReference>
<gene>
    <name evidence="5" type="ORF">CLV74_10428</name>
</gene>
<dbReference type="SUPFAM" id="SSF52172">
    <property type="entry name" value="CheY-like"/>
    <property type="match status" value="1"/>
</dbReference>
<sequence length="308" mass="33038">MIPETSQSNAFGARAIALVIDDAPETLGVISEALEANGMTVLVARSGPEGIALTHRVQPDVILLDAQMPGMDGFETCRALKANPASADAPVIFMTGLTDAEYILKGLQSGGVDYITKPVVLDELVARIITHVLNARAISSARHALDETGQSLLAFGKNGGFVWGTPKALDLVETTEATKALLSAAPPRALGDWLKGLGQTALSRSTPLMIGQLVLKYVGTTKDQTLIEIHEMRESSPIMPLIQAHGLTEREAEVLLWLSQGKTNKDIAEILSLSARTVNKHLEQVFYKMGVDNRTSAAVMADRLLHRV</sequence>
<comment type="caution">
    <text evidence="5">The sequence shown here is derived from an EMBL/GenBank/DDBJ whole genome shotgun (WGS) entry which is preliminary data.</text>
</comment>
<evidence type="ECO:0000256" key="2">
    <source>
        <dbReference type="PROSITE-ProRule" id="PRU00169"/>
    </source>
</evidence>